<proteinExistence type="predicted"/>
<dbReference type="EMBL" id="FRDL01000002">
    <property type="protein sequence ID" value="SHN55755.1"/>
    <property type="molecule type" value="Genomic_DNA"/>
</dbReference>
<dbReference type="Proteomes" id="UP000184066">
    <property type="component" value="Unassembled WGS sequence"/>
</dbReference>
<protein>
    <submittedName>
        <fullName evidence="4">Acetyltransferase (GNAT) family protein</fullName>
    </submittedName>
</protein>
<name>A0A1M7SBC4_9RHOB</name>
<evidence type="ECO:0000259" key="3">
    <source>
        <dbReference type="PROSITE" id="PS51186"/>
    </source>
</evidence>
<dbReference type="RefSeq" id="WP_072746251.1">
    <property type="nucleotide sequence ID" value="NZ_FOHL01000003.1"/>
</dbReference>
<evidence type="ECO:0000256" key="1">
    <source>
        <dbReference type="ARBA" id="ARBA00022679"/>
    </source>
</evidence>
<keyword evidence="1 4" id="KW-0808">Transferase</keyword>
<dbReference type="PANTHER" id="PTHR43877">
    <property type="entry name" value="AMINOALKYLPHOSPHONATE N-ACETYLTRANSFERASE-RELATED-RELATED"/>
    <property type="match status" value="1"/>
</dbReference>
<gene>
    <name evidence="4" type="ORF">SAMN05216200_102171</name>
</gene>
<feature type="domain" description="N-acetyltransferase" evidence="3">
    <location>
        <begin position="9"/>
        <end position="164"/>
    </location>
</feature>
<dbReference type="SUPFAM" id="SSF55729">
    <property type="entry name" value="Acyl-CoA N-acyltransferases (Nat)"/>
    <property type="match status" value="1"/>
</dbReference>
<evidence type="ECO:0000313" key="4">
    <source>
        <dbReference type="EMBL" id="SHN55755.1"/>
    </source>
</evidence>
<dbReference type="AlphaFoldDB" id="A0A1M7SBC4"/>
<dbReference type="Gene3D" id="3.40.630.30">
    <property type="match status" value="1"/>
</dbReference>
<keyword evidence="2" id="KW-0012">Acyltransferase</keyword>
<dbReference type="Pfam" id="PF00583">
    <property type="entry name" value="Acetyltransf_1"/>
    <property type="match status" value="1"/>
</dbReference>
<dbReference type="InterPro" id="IPR000182">
    <property type="entry name" value="GNAT_dom"/>
</dbReference>
<organism evidence="4 5">
    <name type="scientific">Oceanicella actignis</name>
    <dbReference type="NCBI Taxonomy" id="1189325"/>
    <lineage>
        <taxon>Bacteria</taxon>
        <taxon>Pseudomonadati</taxon>
        <taxon>Pseudomonadota</taxon>
        <taxon>Alphaproteobacteria</taxon>
        <taxon>Rhodobacterales</taxon>
        <taxon>Paracoccaceae</taxon>
        <taxon>Oceanicella</taxon>
    </lineage>
</organism>
<evidence type="ECO:0000256" key="2">
    <source>
        <dbReference type="ARBA" id="ARBA00023315"/>
    </source>
</evidence>
<sequence length="167" mass="17840">MSQRLRPDLRPRLATPRDLSLVEEALRALARDLDDPFRASPHEVARALFGPEAFAEALIAAEGARPAGVCLFWPVLSTATGGAGVHVSDLWTAPSARGAGLGRRLLAAAAARARARWGARFARLSVYADNPRAEALYRRLGFERELRAAPMALSGAAFAALAREGEA</sequence>
<keyword evidence="5" id="KW-1185">Reference proteome</keyword>
<dbReference type="InterPro" id="IPR050832">
    <property type="entry name" value="Bact_Acetyltransf"/>
</dbReference>
<reference evidence="4 5" key="1">
    <citation type="submission" date="2016-12" db="EMBL/GenBank/DDBJ databases">
        <authorList>
            <person name="Song W.-J."/>
            <person name="Kurnit D.M."/>
        </authorList>
    </citation>
    <scope>NUCLEOTIDE SEQUENCE [LARGE SCALE GENOMIC DNA]</scope>
    <source>
        <strain evidence="4 5">CGMCC 1.10808</strain>
    </source>
</reference>
<dbReference type="PROSITE" id="PS51186">
    <property type="entry name" value="GNAT"/>
    <property type="match status" value="1"/>
</dbReference>
<evidence type="ECO:0000313" key="5">
    <source>
        <dbReference type="Proteomes" id="UP000184066"/>
    </source>
</evidence>
<accession>A0A1M7SBC4</accession>
<dbReference type="GO" id="GO:0016747">
    <property type="term" value="F:acyltransferase activity, transferring groups other than amino-acyl groups"/>
    <property type="evidence" value="ECO:0007669"/>
    <property type="project" value="InterPro"/>
</dbReference>
<dbReference type="InterPro" id="IPR016181">
    <property type="entry name" value="Acyl_CoA_acyltransferase"/>
</dbReference>
<dbReference type="STRING" id="1189325.SAMN04488119_103337"/>